<evidence type="ECO:0000256" key="1">
    <source>
        <dbReference type="ARBA" id="ARBA00022553"/>
    </source>
</evidence>
<dbReference type="PROSITE" id="PS50110">
    <property type="entry name" value="RESPONSE_REGULATORY"/>
    <property type="match status" value="1"/>
</dbReference>
<gene>
    <name evidence="6" type="ORF">DFR68_11312</name>
</gene>
<dbReference type="RefSeq" id="WP_068019839.1">
    <property type="nucleotide sequence ID" value="NZ_QQAZ01000013.1"/>
</dbReference>
<dbReference type="GO" id="GO:0000160">
    <property type="term" value="P:phosphorelay signal transduction system"/>
    <property type="evidence" value="ECO:0007669"/>
    <property type="project" value="InterPro"/>
</dbReference>
<dbReference type="InterPro" id="IPR058245">
    <property type="entry name" value="NreC/VraR/RcsB-like_REC"/>
</dbReference>
<evidence type="ECO:0000313" key="7">
    <source>
        <dbReference type="Proteomes" id="UP000255355"/>
    </source>
</evidence>
<dbReference type="PROSITE" id="PS50043">
    <property type="entry name" value="HTH_LUXR_2"/>
    <property type="match status" value="1"/>
</dbReference>
<protein>
    <submittedName>
        <fullName evidence="6">LuxR family two component transcriptional regulator</fullName>
    </submittedName>
</protein>
<evidence type="ECO:0000256" key="2">
    <source>
        <dbReference type="ARBA" id="ARBA00023125"/>
    </source>
</evidence>
<dbReference type="InterPro" id="IPR001789">
    <property type="entry name" value="Sig_transdc_resp-reg_receiver"/>
</dbReference>
<dbReference type="InterPro" id="IPR011006">
    <property type="entry name" value="CheY-like_superfamily"/>
</dbReference>
<evidence type="ECO:0000259" key="5">
    <source>
        <dbReference type="PROSITE" id="PS50110"/>
    </source>
</evidence>
<dbReference type="CDD" id="cd06170">
    <property type="entry name" value="LuxR_C_like"/>
    <property type="match status" value="1"/>
</dbReference>
<dbReference type="Pfam" id="PF00072">
    <property type="entry name" value="Response_reg"/>
    <property type="match status" value="1"/>
</dbReference>
<keyword evidence="1 3" id="KW-0597">Phosphoprotein</keyword>
<dbReference type="SMART" id="SM00448">
    <property type="entry name" value="REC"/>
    <property type="match status" value="1"/>
</dbReference>
<dbReference type="SMART" id="SM00421">
    <property type="entry name" value="HTH_LUXR"/>
    <property type="match status" value="1"/>
</dbReference>
<name>A0A370GTJ8_9NOCA</name>
<dbReference type="PANTHER" id="PTHR45566:SF2">
    <property type="entry name" value="NARL SUBFAMILY"/>
    <property type="match status" value="1"/>
</dbReference>
<dbReference type="GO" id="GO:0003677">
    <property type="term" value="F:DNA binding"/>
    <property type="evidence" value="ECO:0007669"/>
    <property type="project" value="UniProtKB-KW"/>
</dbReference>
<proteinExistence type="predicted"/>
<comment type="caution">
    <text evidence="6">The sequence shown here is derived from an EMBL/GenBank/DDBJ whole genome shotgun (WGS) entry which is preliminary data.</text>
</comment>
<dbReference type="OrthoDB" id="9808843at2"/>
<dbReference type="CDD" id="cd17535">
    <property type="entry name" value="REC_NarL-like"/>
    <property type="match status" value="1"/>
</dbReference>
<dbReference type="GO" id="GO:0006355">
    <property type="term" value="P:regulation of DNA-templated transcription"/>
    <property type="evidence" value="ECO:0007669"/>
    <property type="project" value="InterPro"/>
</dbReference>
<feature type="domain" description="HTH luxR-type" evidence="4">
    <location>
        <begin position="143"/>
        <end position="208"/>
    </location>
</feature>
<keyword evidence="2" id="KW-0238">DNA-binding</keyword>
<reference evidence="6 7" key="1">
    <citation type="submission" date="2018-07" db="EMBL/GenBank/DDBJ databases">
        <title>Genomic Encyclopedia of Type Strains, Phase IV (KMG-IV): sequencing the most valuable type-strain genomes for metagenomic binning, comparative biology and taxonomic classification.</title>
        <authorList>
            <person name="Goeker M."/>
        </authorList>
    </citation>
    <scope>NUCLEOTIDE SEQUENCE [LARGE SCALE GENOMIC DNA]</scope>
    <source>
        <strain evidence="6 7">DSM 44952</strain>
    </source>
</reference>
<dbReference type="STRING" id="1210089.GCA_001613165_03036"/>
<dbReference type="InterPro" id="IPR016032">
    <property type="entry name" value="Sig_transdc_resp-reg_C-effctor"/>
</dbReference>
<dbReference type="InterPro" id="IPR000792">
    <property type="entry name" value="Tscrpt_reg_LuxR_C"/>
</dbReference>
<dbReference type="SUPFAM" id="SSF46894">
    <property type="entry name" value="C-terminal effector domain of the bipartite response regulators"/>
    <property type="match status" value="1"/>
</dbReference>
<dbReference type="PANTHER" id="PTHR45566">
    <property type="entry name" value="HTH-TYPE TRANSCRIPTIONAL REGULATOR YHJB-RELATED"/>
    <property type="match status" value="1"/>
</dbReference>
<feature type="domain" description="Response regulatory" evidence="5">
    <location>
        <begin position="9"/>
        <end position="125"/>
    </location>
</feature>
<dbReference type="AlphaFoldDB" id="A0A370GTJ8"/>
<dbReference type="Proteomes" id="UP000255355">
    <property type="component" value="Unassembled WGS sequence"/>
</dbReference>
<evidence type="ECO:0000259" key="4">
    <source>
        <dbReference type="PROSITE" id="PS50043"/>
    </source>
</evidence>
<dbReference type="Gene3D" id="3.40.50.2300">
    <property type="match status" value="1"/>
</dbReference>
<evidence type="ECO:0000256" key="3">
    <source>
        <dbReference type="PROSITE-ProRule" id="PRU00169"/>
    </source>
</evidence>
<dbReference type="EMBL" id="QQAZ01000013">
    <property type="protein sequence ID" value="RDI45243.1"/>
    <property type="molecule type" value="Genomic_DNA"/>
</dbReference>
<dbReference type="SUPFAM" id="SSF52172">
    <property type="entry name" value="CheY-like"/>
    <property type="match status" value="1"/>
</dbReference>
<accession>A0A370GTJ8</accession>
<evidence type="ECO:0000313" key="6">
    <source>
        <dbReference type="EMBL" id="RDI45243.1"/>
    </source>
</evidence>
<organism evidence="6 7">
    <name type="scientific">Nocardia mexicana</name>
    <dbReference type="NCBI Taxonomy" id="279262"/>
    <lineage>
        <taxon>Bacteria</taxon>
        <taxon>Bacillati</taxon>
        <taxon>Actinomycetota</taxon>
        <taxon>Actinomycetes</taxon>
        <taxon>Mycobacteriales</taxon>
        <taxon>Nocardiaceae</taxon>
        <taxon>Nocardia</taxon>
    </lineage>
</organism>
<dbReference type="PRINTS" id="PR00038">
    <property type="entry name" value="HTHLUXR"/>
</dbReference>
<sequence>MLPDTTATRIVVADDHTLLRDTLCETLQIEDDFTICGVAGDGEEVLAVASRVKPDIVLLDLDMPQHNPFRSVATMRALTPSPKIIIVTMHDRADIVRKLLDAGAVGYLSKNVSRQHLVTTIRSVRDGQSVIVVVSGGLSAGNDAGHTVVLSAREVEVLALAAEALSNRQIAKKLAITEGTVKRHLHNCFEKLGADSRMAAVRKAREAALLEPEKPYFTSA</sequence>
<dbReference type="InterPro" id="IPR051015">
    <property type="entry name" value="EvgA-like"/>
</dbReference>
<dbReference type="Pfam" id="PF00196">
    <property type="entry name" value="GerE"/>
    <property type="match status" value="1"/>
</dbReference>
<keyword evidence="7" id="KW-1185">Reference proteome</keyword>
<feature type="modified residue" description="4-aspartylphosphate" evidence="3">
    <location>
        <position position="60"/>
    </location>
</feature>